<evidence type="ECO:0000313" key="2">
    <source>
        <dbReference type="EMBL" id="KAF5359935.1"/>
    </source>
</evidence>
<feature type="compositionally biased region" description="Polar residues" evidence="1">
    <location>
        <begin position="83"/>
        <end position="99"/>
    </location>
</feature>
<evidence type="ECO:0000256" key="1">
    <source>
        <dbReference type="SAM" id="MobiDB-lite"/>
    </source>
</evidence>
<gene>
    <name evidence="2" type="ORF">D9758_013972</name>
</gene>
<feature type="region of interest" description="Disordered" evidence="1">
    <location>
        <begin position="56"/>
        <end position="116"/>
    </location>
</feature>
<keyword evidence="3" id="KW-1185">Reference proteome</keyword>
<feature type="compositionally biased region" description="Polar residues" evidence="1">
    <location>
        <begin position="56"/>
        <end position="65"/>
    </location>
</feature>
<feature type="compositionally biased region" description="Basic and acidic residues" evidence="1">
    <location>
        <begin position="105"/>
        <end position="116"/>
    </location>
</feature>
<accession>A0A8H5G838</accession>
<organism evidence="2 3">
    <name type="scientific">Tetrapyrgos nigripes</name>
    <dbReference type="NCBI Taxonomy" id="182062"/>
    <lineage>
        <taxon>Eukaryota</taxon>
        <taxon>Fungi</taxon>
        <taxon>Dikarya</taxon>
        <taxon>Basidiomycota</taxon>
        <taxon>Agaricomycotina</taxon>
        <taxon>Agaricomycetes</taxon>
        <taxon>Agaricomycetidae</taxon>
        <taxon>Agaricales</taxon>
        <taxon>Marasmiineae</taxon>
        <taxon>Marasmiaceae</taxon>
        <taxon>Tetrapyrgos</taxon>
    </lineage>
</organism>
<evidence type="ECO:0000313" key="3">
    <source>
        <dbReference type="Proteomes" id="UP000559256"/>
    </source>
</evidence>
<feature type="compositionally biased region" description="Pro residues" evidence="1">
    <location>
        <begin position="66"/>
        <end position="79"/>
    </location>
</feature>
<dbReference type="EMBL" id="JAACJM010000046">
    <property type="protein sequence ID" value="KAF5359935.1"/>
    <property type="molecule type" value="Genomic_DNA"/>
</dbReference>
<dbReference type="Proteomes" id="UP000559256">
    <property type="component" value="Unassembled WGS sequence"/>
</dbReference>
<dbReference type="AlphaFoldDB" id="A0A8H5G838"/>
<name>A0A8H5G838_9AGAR</name>
<comment type="caution">
    <text evidence="2">The sequence shown here is derived from an EMBL/GenBank/DDBJ whole genome shotgun (WGS) entry which is preliminary data.</text>
</comment>
<protein>
    <submittedName>
        <fullName evidence="2">Uncharacterized protein</fullName>
    </submittedName>
</protein>
<sequence>MALAMVEVEAHIVTEKVENIVRQIQASTDLSHRFRIPLQREPPGYAFCRLSVAHPSNLSQRNSSNPHPPSRTPTNPVPVLPNLQLQSTSVSPNHSANPTATPPHTRLDSVNDEKLS</sequence>
<proteinExistence type="predicted"/>
<reference evidence="2 3" key="1">
    <citation type="journal article" date="2020" name="ISME J.">
        <title>Uncovering the hidden diversity of litter-decomposition mechanisms in mushroom-forming fungi.</title>
        <authorList>
            <person name="Floudas D."/>
            <person name="Bentzer J."/>
            <person name="Ahren D."/>
            <person name="Johansson T."/>
            <person name="Persson P."/>
            <person name="Tunlid A."/>
        </authorList>
    </citation>
    <scope>NUCLEOTIDE SEQUENCE [LARGE SCALE GENOMIC DNA]</scope>
    <source>
        <strain evidence="2 3">CBS 291.85</strain>
    </source>
</reference>